<feature type="chain" id="PRO_5026066772" description="Carboxypeptidase-like regulatory domain-containing protein" evidence="1">
    <location>
        <begin position="24"/>
        <end position="341"/>
    </location>
</feature>
<gene>
    <name evidence="2" type="ORF">F8C76_14105</name>
</gene>
<dbReference type="EMBL" id="WELG01000002">
    <property type="protein sequence ID" value="KAB7528978.1"/>
    <property type="molecule type" value="Genomic_DNA"/>
</dbReference>
<dbReference type="Proteomes" id="UP000429785">
    <property type="component" value="Unassembled WGS sequence"/>
</dbReference>
<dbReference type="InterPro" id="IPR008969">
    <property type="entry name" value="CarboxyPept-like_regulatory"/>
</dbReference>
<evidence type="ECO:0000256" key="1">
    <source>
        <dbReference type="SAM" id="SignalP"/>
    </source>
</evidence>
<comment type="caution">
    <text evidence="2">The sequence shown here is derived from an EMBL/GenBank/DDBJ whole genome shotgun (WGS) entry which is preliminary data.</text>
</comment>
<keyword evidence="1" id="KW-0732">Signal</keyword>
<proteinExistence type="predicted"/>
<dbReference type="SUPFAM" id="SSF49464">
    <property type="entry name" value="Carboxypeptidase regulatory domain-like"/>
    <property type="match status" value="1"/>
</dbReference>
<dbReference type="OrthoDB" id="1223654at2"/>
<organism evidence="2 3">
    <name type="scientific">Flagellimonas olearia</name>
    <dbReference type="NCBI Taxonomy" id="552546"/>
    <lineage>
        <taxon>Bacteria</taxon>
        <taxon>Pseudomonadati</taxon>
        <taxon>Bacteroidota</taxon>
        <taxon>Flavobacteriia</taxon>
        <taxon>Flavobacteriales</taxon>
        <taxon>Flavobacteriaceae</taxon>
        <taxon>Flagellimonas</taxon>
    </lineage>
</organism>
<dbReference type="AlphaFoldDB" id="A0A6I1DVG1"/>
<feature type="signal peptide" evidence="1">
    <location>
        <begin position="1"/>
        <end position="23"/>
    </location>
</feature>
<evidence type="ECO:0000313" key="2">
    <source>
        <dbReference type="EMBL" id="KAB7528978.1"/>
    </source>
</evidence>
<name>A0A6I1DVG1_9FLAO</name>
<dbReference type="Gene3D" id="2.60.40.1120">
    <property type="entry name" value="Carboxypeptidase-like, regulatory domain"/>
    <property type="match status" value="1"/>
</dbReference>
<accession>A0A6I1DVG1</accession>
<reference evidence="2 3" key="1">
    <citation type="submission" date="2019-10" db="EMBL/GenBank/DDBJ databases">
        <title>Muricauda olearia CL-SS4 JCM15563 genome.</title>
        <authorList>
            <person name="Liu L."/>
        </authorList>
    </citation>
    <scope>NUCLEOTIDE SEQUENCE [LARGE SCALE GENOMIC DNA]</scope>
    <source>
        <strain evidence="2 3">CL-SS4</strain>
    </source>
</reference>
<sequence length="341" mass="39762">MSWSLKIFWAIGFLSTFSVQVWAQEITGTVLDSKTKEPIFGASVYYDGSSVGTMTDENGNFEIRLPYRNNAVLVISHLGYQAKEMVNLPEDAILRVLLQEQVEDLQEVVLTSDPFSRKEKLEVFRLEFLGDTRGGRSSIIENEEDIRLYFNSEDNTLSAYCDKPIVIQNDYLGYRVFFYVDEFKIFFKRKSLERIDNIHQTLFDGSTRFFDTSQGNPKIAERRAKAYLGSPRHFMRACWYGDVENQNFKLKKNYKDVVLTDFMVNMAKPDQDLRDIRFMGSQYVIYYRQNGNYRSTLKINELDTTYILDRYGNYSPFESLAFGGHMSDYRLGDMLPMDYGL</sequence>
<evidence type="ECO:0008006" key="4">
    <source>
        <dbReference type="Google" id="ProtNLM"/>
    </source>
</evidence>
<protein>
    <recommendedName>
        <fullName evidence="4">Carboxypeptidase-like regulatory domain-containing protein</fullName>
    </recommendedName>
</protein>
<evidence type="ECO:0000313" key="3">
    <source>
        <dbReference type="Proteomes" id="UP000429785"/>
    </source>
</evidence>
<dbReference type="Pfam" id="PF13715">
    <property type="entry name" value="CarbopepD_reg_2"/>
    <property type="match status" value="1"/>
</dbReference>
<dbReference type="RefSeq" id="WP_152132342.1">
    <property type="nucleotide sequence ID" value="NZ_WELG01000002.1"/>
</dbReference>